<dbReference type="GeneID" id="30975904"/>
<dbReference type="OMA" id="HATVGLY"/>
<organism evidence="2 3">
    <name type="scientific">Aspergillus aculeatus (strain ATCC 16872 / CBS 172.66 / WB 5094)</name>
    <dbReference type="NCBI Taxonomy" id="690307"/>
    <lineage>
        <taxon>Eukaryota</taxon>
        <taxon>Fungi</taxon>
        <taxon>Dikarya</taxon>
        <taxon>Ascomycota</taxon>
        <taxon>Pezizomycotina</taxon>
        <taxon>Eurotiomycetes</taxon>
        <taxon>Eurotiomycetidae</taxon>
        <taxon>Eurotiales</taxon>
        <taxon>Aspergillaceae</taxon>
        <taxon>Aspergillus</taxon>
        <taxon>Aspergillus subgen. Circumdati</taxon>
    </lineage>
</organism>
<protein>
    <recommendedName>
        <fullName evidence="1">N-acetyltransferase domain-containing protein</fullName>
    </recommendedName>
</protein>
<dbReference type="GO" id="GO:0016747">
    <property type="term" value="F:acyltransferase activity, transferring groups other than amino-acyl groups"/>
    <property type="evidence" value="ECO:0007669"/>
    <property type="project" value="InterPro"/>
</dbReference>
<dbReference type="RefSeq" id="XP_020051467.1">
    <property type="nucleotide sequence ID" value="XM_020202090.1"/>
</dbReference>
<dbReference type="VEuPathDB" id="FungiDB:ASPACDRAFT_48231"/>
<dbReference type="Pfam" id="PF00583">
    <property type="entry name" value="Acetyltransf_1"/>
    <property type="match status" value="1"/>
</dbReference>
<dbReference type="AlphaFoldDB" id="A0A1L9WG94"/>
<name>A0A1L9WG94_ASPA1</name>
<dbReference type="CDD" id="cd04301">
    <property type="entry name" value="NAT_SF"/>
    <property type="match status" value="1"/>
</dbReference>
<evidence type="ECO:0000313" key="2">
    <source>
        <dbReference type="EMBL" id="OJJ95127.1"/>
    </source>
</evidence>
<reference evidence="3" key="1">
    <citation type="journal article" date="2017" name="Genome Biol.">
        <title>Comparative genomics reveals high biological diversity and specific adaptations in the industrially and medically important fungal genus Aspergillus.</title>
        <authorList>
            <person name="de Vries R.P."/>
            <person name="Riley R."/>
            <person name="Wiebenga A."/>
            <person name="Aguilar-Osorio G."/>
            <person name="Amillis S."/>
            <person name="Uchima C.A."/>
            <person name="Anderluh G."/>
            <person name="Asadollahi M."/>
            <person name="Askin M."/>
            <person name="Barry K."/>
            <person name="Battaglia E."/>
            <person name="Bayram O."/>
            <person name="Benocci T."/>
            <person name="Braus-Stromeyer S.A."/>
            <person name="Caldana C."/>
            <person name="Canovas D."/>
            <person name="Cerqueira G.C."/>
            <person name="Chen F."/>
            <person name="Chen W."/>
            <person name="Choi C."/>
            <person name="Clum A."/>
            <person name="Dos Santos R.A."/>
            <person name="Damasio A.R."/>
            <person name="Diallinas G."/>
            <person name="Emri T."/>
            <person name="Fekete E."/>
            <person name="Flipphi M."/>
            <person name="Freyberg S."/>
            <person name="Gallo A."/>
            <person name="Gournas C."/>
            <person name="Habgood R."/>
            <person name="Hainaut M."/>
            <person name="Harispe M.L."/>
            <person name="Henrissat B."/>
            <person name="Hilden K.S."/>
            <person name="Hope R."/>
            <person name="Hossain A."/>
            <person name="Karabika E."/>
            <person name="Karaffa L."/>
            <person name="Karanyi Z."/>
            <person name="Krasevec N."/>
            <person name="Kuo A."/>
            <person name="Kusch H."/>
            <person name="LaButti K."/>
            <person name="Lagendijk E.L."/>
            <person name="Lapidus A."/>
            <person name="Levasseur A."/>
            <person name="Lindquist E."/>
            <person name="Lipzen A."/>
            <person name="Logrieco A.F."/>
            <person name="MacCabe A."/>
            <person name="Maekelae M.R."/>
            <person name="Malavazi I."/>
            <person name="Melin P."/>
            <person name="Meyer V."/>
            <person name="Mielnichuk N."/>
            <person name="Miskei M."/>
            <person name="Molnar A.P."/>
            <person name="Mule G."/>
            <person name="Ngan C.Y."/>
            <person name="Orejas M."/>
            <person name="Orosz E."/>
            <person name="Ouedraogo J.P."/>
            <person name="Overkamp K.M."/>
            <person name="Park H.-S."/>
            <person name="Perrone G."/>
            <person name="Piumi F."/>
            <person name="Punt P.J."/>
            <person name="Ram A.F."/>
            <person name="Ramon A."/>
            <person name="Rauscher S."/>
            <person name="Record E."/>
            <person name="Riano-Pachon D.M."/>
            <person name="Robert V."/>
            <person name="Roehrig J."/>
            <person name="Ruller R."/>
            <person name="Salamov A."/>
            <person name="Salih N.S."/>
            <person name="Samson R.A."/>
            <person name="Sandor E."/>
            <person name="Sanguinetti M."/>
            <person name="Schuetze T."/>
            <person name="Sepcic K."/>
            <person name="Shelest E."/>
            <person name="Sherlock G."/>
            <person name="Sophianopoulou V."/>
            <person name="Squina F.M."/>
            <person name="Sun H."/>
            <person name="Susca A."/>
            <person name="Todd R.B."/>
            <person name="Tsang A."/>
            <person name="Unkles S.E."/>
            <person name="van de Wiele N."/>
            <person name="van Rossen-Uffink D."/>
            <person name="Oliveira J.V."/>
            <person name="Vesth T.C."/>
            <person name="Visser J."/>
            <person name="Yu J.-H."/>
            <person name="Zhou M."/>
            <person name="Andersen M.R."/>
            <person name="Archer D.B."/>
            <person name="Baker S.E."/>
            <person name="Benoit I."/>
            <person name="Brakhage A.A."/>
            <person name="Braus G.H."/>
            <person name="Fischer R."/>
            <person name="Frisvad J.C."/>
            <person name="Goldman G.H."/>
            <person name="Houbraken J."/>
            <person name="Oakley B."/>
            <person name="Pocsi I."/>
            <person name="Scazzocchio C."/>
            <person name="Seiboth B."/>
            <person name="vanKuyk P.A."/>
            <person name="Wortman J."/>
            <person name="Dyer P.S."/>
            <person name="Grigoriev I.V."/>
        </authorList>
    </citation>
    <scope>NUCLEOTIDE SEQUENCE [LARGE SCALE GENOMIC DNA]</scope>
    <source>
        <strain evidence="3">ATCC 16872 / CBS 172.66 / WB 5094</strain>
    </source>
</reference>
<dbReference type="PROSITE" id="PS51186">
    <property type="entry name" value="GNAT"/>
    <property type="match status" value="1"/>
</dbReference>
<proteinExistence type="predicted"/>
<dbReference type="EMBL" id="KV878991">
    <property type="protein sequence ID" value="OJJ95127.1"/>
    <property type="molecule type" value="Genomic_DNA"/>
</dbReference>
<evidence type="ECO:0000313" key="3">
    <source>
        <dbReference type="Proteomes" id="UP000184546"/>
    </source>
</evidence>
<dbReference type="SUPFAM" id="SSF55729">
    <property type="entry name" value="Acyl-CoA N-acyltransferases (Nat)"/>
    <property type="match status" value="1"/>
</dbReference>
<gene>
    <name evidence="2" type="ORF">ASPACDRAFT_48231</name>
</gene>
<sequence>MRAQIVFNETNDSSPGLEYTFFRIPKDDTLKASAQKYKQLRLRALSVAPASFSSTHEIEAAIPEDGWVSRLALDGKETFICAATPIAGDWDPASTQEGGDRSIWVGQLTLRALSPEEFILPDESGQKRPTLLTAEPEQEGEELWQMLSLFTLPDYRGCGLGKRLCQEALRYLASYRSSPSKVWVRLMVKPENHATVGLYRSLGFGESGKCTLAEALVANGDAELLPADVSGEKYSSRSGLIMMLEFSR</sequence>
<dbReference type="Gene3D" id="3.40.630.30">
    <property type="match status" value="1"/>
</dbReference>
<keyword evidence="3" id="KW-1185">Reference proteome</keyword>
<dbReference type="Proteomes" id="UP000184546">
    <property type="component" value="Unassembled WGS sequence"/>
</dbReference>
<dbReference type="InterPro" id="IPR016181">
    <property type="entry name" value="Acyl_CoA_acyltransferase"/>
</dbReference>
<feature type="domain" description="N-acetyltransferase" evidence="1">
    <location>
        <begin position="78"/>
        <end position="223"/>
    </location>
</feature>
<dbReference type="InterPro" id="IPR000182">
    <property type="entry name" value="GNAT_dom"/>
</dbReference>
<evidence type="ECO:0000259" key="1">
    <source>
        <dbReference type="PROSITE" id="PS51186"/>
    </source>
</evidence>
<accession>A0A1L9WG94</accession>
<dbReference type="OrthoDB" id="41532at2759"/>